<evidence type="ECO:0000259" key="8">
    <source>
        <dbReference type="Pfam" id="PF01694"/>
    </source>
</evidence>
<dbReference type="Pfam" id="PF01694">
    <property type="entry name" value="Rhomboid"/>
    <property type="match status" value="1"/>
</dbReference>
<dbReference type="EC" id="3.4.21.105" evidence="9"/>
<gene>
    <name evidence="9" type="primary">glpG_1</name>
    <name evidence="9" type="ORF">Pan44_00340</name>
</gene>
<keyword evidence="6 7" id="KW-0472">Membrane</keyword>
<evidence type="ECO:0000256" key="6">
    <source>
        <dbReference type="ARBA" id="ARBA00023136"/>
    </source>
</evidence>
<dbReference type="SUPFAM" id="SSF144091">
    <property type="entry name" value="Rhomboid-like"/>
    <property type="match status" value="1"/>
</dbReference>
<dbReference type="AlphaFoldDB" id="A0A517S7D0"/>
<dbReference type="Proteomes" id="UP000315700">
    <property type="component" value="Chromosome"/>
</dbReference>
<evidence type="ECO:0000256" key="1">
    <source>
        <dbReference type="ARBA" id="ARBA00004141"/>
    </source>
</evidence>
<name>A0A517S7D0_9PLAN</name>
<accession>A0A517S7D0</accession>
<dbReference type="GO" id="GO:0004252">
    <property type="term" value="F:serine-type endopeptidase activity"/>
    <property type="evidence" value="ECO:0007669"/>
    <property type="project" value="InterPro"/>
</dbReference>
<keyword evidence="9" id="KW-0645">Protease</keyword>
<reference evidence="9 10" key="1">
    <citation type="submission" date="2019-02" db="EMBL/GenBank/DDBJ databases">
        <title>Deep-cultivation of Planctomycetes and their phenomic and genomic characterization uncovers novel biology.</title>
        <authorList>
            <person name="Wiegand S."/>
            <person name="Jogler M."/>
            <person name="Boedeker C."/>
            <person name="Pinto D."/>
            <person name="Vollmers J."/>
            <person name="Rivas-Marin E."/>
            <person name="Kohn T."/>
            <person name="Peeters S.H."/>
            <person name="Heuer A."/>
            <person name="Rast P."/>
            <person name="Oberbeckmann S."/>
            <person name="Bunk B."/>
            <person name="Jeske O."/>
            <person name="Meyerdierks A."/>
            <person name="Storesund J.E."/>
            <person name="Kallscheuer N."/>
            <person name="Luecker S."/>
            <person name="Lage O.M."/>
            <person name="Pohl T."/>
            <person name="Merkel B.J."/>
            <person name="Hornburger P."/>
            <person name="Mueller R.-W."/>
            <person name="Bruemmer F."/>
            <person name="Labrenz M."/>
            <person name="Spormann A.M."/>
            <person name="Op den Camp H."/>
            <person name="Overmann J."/>
            <person name="Amann R."/>
            <person name="Jetten M.S.M."/>
            <person name="Mascher T."/>
            <person name="Medema M.H."/>
            <person name="Devos D.P."/>
            <person name="Kaster A.-K."/>
            <person name="Ovreas L."/>
            <person name="Rohde M."/>
            <person name="Galperin M.Y."/>
            <person name="Jogler C."/>
        </authorList>
    </citation>
    <scope>NUCLEOTIDE SEQUENCE [LARGE SCALE GENOMIC DNA]</scope>
    <source>
        <strain evidence="9 10">Pan44</strain>
    </source>
</reference>
<dbReference type="Gene3D" id="1.20.1540.10">
    <property type="entry name" value="Rhomboid-like"/>
    <property type="match status" value="1"/>
</dbReference>
<dbReference type="GO" id="GO:0006508">
    <property type="term" value="P:proteolysis"/>
    <property type="evidence" value="ECO:0007669"/>
    <property type="project" value="UniProtKB-KW"/>
</dbReference>
<keyword evidence="3" id="KW-0997">Cell inner membrane</keyword>
<proteinExistence type="predicted"/>
<dbReference type="EMBL" id="CP036271">
    <property type="protein sequence ID" value="QDT52027.1"/>
    <property type="molecule type" value="Genomic_DNA"/>
</dbReference>
<dbReference type="InParanoid" id="A0A517S7D0"/>
<evidence type="ECO:0000313" key="9">
    <source>
        <dbReference type="EMBL" id="QDT52027.1"/>
    </source>
</evidence>
<keyword evidence="5 7" id="KW-1133">Transmembrane helix</keyword>
<dbReference type="PANTHER" id="PTHR43066:SF26">
    <property type="entry name" value="RHOMBOID PROTEASE GLPG"/>
    <property type="match status" value="1"/>
</dbReference>
<feature type="transmembrane region" description="Helical" evidence="7">
    <location>
        <begin position="98"/>
        <end position="116"/>
    </location>
</feature>
<feature type="transmembrane region" description="Helical" evidence="7">
    <location>
        <begin position="175"/>
        <end position="195"/>
    </location>
</feature>
<dbReference type="KEGG" id="ccos:Pan44_00340"/>
<dbReference type="PANTHER" id="PTHR43066">
    <property type="entry name" value="RHOMBOID-RELATED PROTEIN"/>
    <property type="match status" value="1"/>
</dbReference>
<dbReference type="OrthoDB" id="9813074at2"/>
<evidence type="ECO:0000256" key="3">
    <source>
        <dbReference type="ARBA" id="ARBA00022519"/>
    </source>
</evidence>
<organism evidence="9 10">
    <name type="scientific">Caulifigura coniformis</name>
    <dbReference type="NCBI Taxonomy" id="2527983"/>
    <lineage>
        <taxon>Bacteria</taxon>
        <taxon>Pseudomonadati</taxon>
        <taxon>Planctomycetota</taxon>
        <taxon>Planctomycetia</taxon>
        <taxon>Planctomycetales</taxon>
        <taxon>Planctomycetaceae</taxon>
        <taxon>Caulifigura</taxon>
    </lineage>
</organism>
<evidence type="ECO:0000256" key="7">
    <source>
        <dbReference type="SAM" id="Phobius"/>
    </source>
</evidence>
<sequence length="281" mass="31273">MGYLRKLGDLPRNPPITSIVLVVCIALFAFIHRNPDGDSLQALESAGWRDANAIWEGQWWPLITTAFLHYELWHLAFNMYWLWVLGGRLELEIGSARFLAFVLTAAFFTSAMQLAVSSTTGIGFSGVGYAIFGLMWVARRWRPAFAVVLTPRICQLFIFWMFGCLFMTWASDLDIGNTAHFSGLLFGAIASPLLAQPARKRPALIGLAASLSVAVLSLVWAPWNTHWIGNRAYQAHVDGNYQKAIDLYAKVLERDPQAGWARTCMEYARQALASSPAPSSD</sequence>
<feature type="transmembrane region" description="Helical" evidence="7">
    <location>
        <begin position="122"/>
        <end position="138"/>
    </location>
</feature>
<dbReference type="InterPro" id="IPR022764">
    <property type="entry name" value="Peptidase_S54_rhomboid_dom"/>
</dbReference>
<feature type="transmembrane region" description="Helical" evidence="7">
    <location>
        <begin position="67"/>
        <end position="86"/>
    </location>
</feature>
<dbReference type="GO" id="GO:0016020">
    <property type="term" value="C:membrane"/>
    <property type="evidence" value="ECO:0007669"/>
    <property type="project" value="UniProtKB-SubCell"/>
</dbReference>
<protein>
    <submittedName>
        <fullName evidence="9">Rhomboid protease GlpG</fullName>
        <ecNumber evidence="9">3.4.21.105</ecNumber>
    </submittedName>
</protein>
<keyword evidence="10" id="KW-1185">Reference proteome</keyword>
<evidence type="ECO:0000313" key="10">
    <source>
        <dbReference type="Proteomes" id="UP000315700"/>
    </source>
</evidence>
<evidence type="ECO:0000256" key="4">
    <source>
        <dbReference type="ARBA" id="ARBA00022692"/>
    </source>
</evidence>
<feature type="transmembrane region" description="Helical" evidence="7">
    <location>
        <begin position="202"/>
        <end position="223"/>
    </location>
</feature>
<feature type="domain" description="Peptidase S54 rhomboid" evidence="8">
    <location>
        <begin position="57"/>
        <end position="195"/>
    </location>
</feature>
<feature type="transmembrane region" description="Helical" evidence="7">
    <location>
        <begin position="12"/>
        <end position="31"/>
    </location>
</feature>
<feature type="transmembrane region" description="Helical" evidence="7">
    <location>
        <begin position="145"/>
        <end position="169"/>
    </location>
</feature>
<keyword evidence="4 7" id="KW-0812">Transmembrane</keyword>
<evidence type="ECO:0000256" key="2">
    <source>
        <dbReference type="ARBA" id="ARBA00022475"/>
    </source>
</evidence>
<evidence type="ECO:0000256" key="5">
    <source>
        <dbReference type="ARBA" id="ARBA00022989"/>
    </source>
</evidence>
<keyword evidence="2" id="KW-1003">Cell membrane</keyword>
<dbReference type="InterPro" id="IPR035952">
    <property type="entry name" value="Rhomboid-like_sf"/>
</dbReference>
<comment type="subcellular location">
    <subcellularLocation>
        <location evidence="1">Membrane</location>
        <topology evidence="1">Multi-pass membrane protein</topology>
    </subcellularLocation>
</comment>
<dbReference type="RefSeq" id="WP_145025958.1">
    <property type="nucleotide sequence ID" value="NZ_CP036271.1"/>
</dbReference>
<keyword evidence="9" id="KW-0378">Hydrolase</keyword>